<feature type="domain" description="Abscisic acid G-protein coupled receptor-like" evidence="6">
    <location>
        <begin position="177"/>
        <end position="358"/>
    </location>
</feature>
<evidence type="ECO:0000256" key="1">
    <source>
        <dbReference type="ARBA" id="ARBA00004141"/>
    </source>
</evidence>
<name>A0A0D0DIS0_9AGAM</name>
<dbReference type="InterPro" id="IPR025969">
    <property type="entry name" value="ABA_GPCR_dom"/>
</dbReference>
<dbReference type="OrthoDB" id="264392at2759"/>
<evidence type="ECO:0000256" key="3">
    <source>
        <dbReference type="ARBA" id="ARBA00022989"/>
    </source>
</evidence>
<reference evidence="8 9" key="1">
    <citation type="submission" date="2014-04" db="EMBL/GenBank/DDBJ databases">
        <authorList>
            <consortium name="DOE Joint Genome Institute"/>
            <person name="Kuo A."/>
            <person name="Kohler A."/>
            <person name="Jargeat P."/>
            <person name="Nagy L.G."/>
            <person name="Floudas D."/>
            <person name="Copeland A."/>
            <person name="Barry K.W."/>
            <person name="Cichocki N."/>
            <person name="Veneault-Fourrey C."/>
            <person name="LaButti K."/>
            <person name="Lindquist E.A."/>
            <person name="Lipzen A."/>
            <person name="Lundell T."/>
            <person name="Morin E."/>
            <person name="Murat C."/>
            <person name="Sun H."/>
            <person name="Tunlid A."/>
            <person name="Henrissat B."/>
            <person name="Grigoriev I.V."/>
            <person name="Hibbett D.S."/>
            <person name="Martin F."/>
            <person name="Nordberg H.P."/>
            <person name="Cantor M.N."/>
            <person name="Hua S.X."/>
        </authorList>
    </citation>
    <scope>NUCLEOTIDE SEQUENCE [LARGE SCALE GENOMIC DNA]</scope>
    <source>
        <strain evidence="8 9">Ve08.2h10</strain>
    </source>
</reference>
<keyword evidence="2 5" id="KW-0812">Transmembrane</keyword>
<dbReference type="AlphaFoldDB" id="A0A0D0DIS0"/>
<keyword evidence="4 5" id="KW-0472">Membrane</keyword>
<evidence type="ECO:0008006" key="10">
    <source>
        <dbReference type="Google" id="ProtNLM"/>
    </source>
</evidence>
<dbReference type="HOGENOM" id="CLU_029388_1_0_1"/>
<dbReference type="Proteomes" id="UP000054538">
    <property type="component" value="Unassembled WGS sequence"/>
</dbReference>
<dbReference type="EMBL" id="KN824899">
    <property type="protein sequence ID" value="KIK98272.1"/>
    <property type="molecule type" value="Genomic_DNA"/>
</dbReference>
<evidence type="ECO:0000313" key="8">
    <source>
        <dbReference type="EMBL" id="KIK98272.1"/>
    </source>
</evidence>
<dbReference type="InterPro" id="IPR022535">
    <property type="entry name" value="Golgi_pH-regulator_cons_dom"/>
</dbReference>
<dbReference type="PANTHER" id="PTHR15948">
    <property type="entry name" value="G-PROTEIN COUPLED RECEPTOR 89-RELATED"/>
    <property type="match status" value="1"/>
</dbReference>
<keyword evidence="3 5" id="KW-1133">Transmembrane helix</keyword>
<evidence type="ECO:0000256" key="5">
    <source>
        <dbReference type="SAM" id="Phobius"/>
    </source>
</evidence>
<gene>
    <name evidence="8" type="ORF">PAXRUDRAFT_824019</name>
</gene>
<organism evidence="8 9">
    <name type="scientific">Paxillus rubicundulus Ve08.2h10</name>
    <dbReference type="NCBI Taxonomy" id="930991"/>
    <lineage>
        <taxon>Eukaryota</taxon>
        <taxon>Fungi</taxon>
        <taxon>Dikarya</taxon>
        <taxon>Basidiomycota</taxon>
        <taxon>Agaricomycotina</taxon>
        <taxon>Agaricomycetes</taxon>
        <taxon>Agaricomycetidae</taxon>
        <taxon>Boletales</taxon>
        <taxon>Paxilineae</taxon>
        <taxon>Paxillaceae</taxon>
        <taxon>Paxillus</taxon>
    </lineage>
</organism>
<evidence type="ECO:0000313" key="9">
    <source>
        <dbReference type="Proteomes" id="UP000054538"/>
    </source>
</evidence>
<dbReference type="Pfam" id="PF12430">
    <property type="entry name" value="ABA_GPCR"/>
    <property type="match status" value="1"/>
</dbReference>
<dbReference type="InterPro" id="IPR015672">
    <property type="entry name" value="GPHR/GTG"/>
</dbReference>
<feature type="transmembrane region" description="Helical" evidence="5">
    <location>
        <begin position="54"/>
        <end position="77"/>
    </location>
</feature>
<dbReference type="GO" id="GO:0016020">
    <property type="term" value="C:membrane"/>
    <property type="evidence" value="ECO:0007669"/>
    <property type="project" value="UniProtKB-SubCell"/>
</dbReference>
<evidence type="ECO:0000256" key="4">
    <source>
        <dbReference type="ARBA" id="ARBA00023136"/>
    </source>
</evidence>
<sequence length="370" mass="40111">MILTYRSETPSLLNIRAITFLLPVLFFVFALSFIPLPADFTSHNPLTSTTARLVVLGTTILGILSGFGAVNGAWGIFACKASVSSTSSIASAETALERVKSDLYQRARDLDEYAAPKQMADGSWLSRLTFKRDPHQGSLQQEVIGLQALESQMTARVAVLKRNRENAEFADSCRGRILSRTWALYCVCRACSSVINLLSPLSSTNESSSSYGDIIAHVFAYLLSLLPFHGPGSGSLSIDVPSLSRQISLALVGAIILSSVRVVLEGVTRAFRITSRNISASLMLLLLAQLMGIYLLSTLVQLRTMFPPSHSLPSGTGESSDDINLFSTLPQYSLFGELFDWSFLLGATGCALARWAGRLFGGDDEDTTIY</sequence>
<comment type="subcellular location">
    <subcellularLocation>
        <location evidence="1">Membrane</location>
        <topology evidence="1">Multi-pass membrane protein</topology>
    </subcellularLocation>
</comment>
<evidence type="ECO:0000259" key="7">
    <source>
        <dbReference type="Pfam" id="PF12537"/>
    </source>
</evidence>
<accession>A0A0D0DIS0</accession>
<evidence type="ECO:0000259" key="6">
    <source>
        <dbReference type="Pfam" id="PF12430"/>
    </source>
</evidence>
<reference evidence="9" key="2">
    <citation type="submission" date="2015-01" db="EMBL/GenBank/DDBJ databases">
        <title>Evolutionary Origins and Diversification of the Mycorrhizal Mutualists.</title>
        <authorList>
            <consortium name="DOE Joint Genome Institute"/>
            <consortium name="Mycorrhizal Genomics Consortium"/>
            <person name="Kohler A."/>
            <person name="Kuo A."/>
            <person name="Nagy L.G."/>
            <person name="Floudas D."/>
            <person name="Copeland A."/>
            <person name="Barry K.W."/>
            <person name="Cichocki N."/>
            <person name="Veneault-Fourrey C."/>
            <person name="LaButti K."/>
            <person name="Lindquist E.A."/>
            <person name="Lipzen A."/>
            <person name="Lundell T."/>
            <person name="Morin E."/>
            <person name="Murat C."/>
            <person name="Riley R."/>
            <person name="Ohm R."/>
            <person name="Sun H."/>
            <person name="Tunlid A."/>
            <person name="Henrissat B."/>
            <person name="Grigoriev I.V."/>
            <person name="Hibbett D.S."/>
            <person name="Martin F."/>
        </authorList>
    </citation>
    <scope>NUCLEOTIDE SEQUENCE [LARGE SCALE GENOMIC DNA]</scope>
    <source>
        <strain evidence="9">Ve08.2h10</strain>
    </source>
</reference>
<dbReference type="InParanoid" id="A0A0D0DIS0"/>
<evidence type="ECO:0000256" key="2">
    <source>
        <dbReference type="ARBA" id="ARBA00022692"/>
    </source>
</evidence>
<keyword evidence="9" id="KW-1185">Reference proteome</keyword>
<protein>
    <recommendedName>
        <fullName evidence="10">Abscisic acid G-protein coupled receptor-like domain-containing protein</fullName>
    </recommendedName>
</protein>
<dbReference type="Pfam" id="PF12537">
    <property type="entry name" value="GPHR_N"/>
    <property type="match status" value="1"/>
</dbReference>
<proteinExistence type="predicted"/>
<feature type="transmembrane region" description="Helical" evidence="5">
    <location>
        <begin position="276"/>
        <end position="296"/>
    </location>
</feature>
<feature type="domain" description="Golgi pH regulator conserved" evidence="7">
    <location>
        <begin position="48"/>
        <end position="109"/>
    </location>
</feature>
<dbReference type="PANTHER" id="PTHR15948:SF0">
    <property type="entry name" value="GOLGI PH REGULATOR A-RELATED"/>
    <property type="match status" value="1"/>
</dbReference>
<feature type="transmembrane region" description="Helical" evidence="5">
    <location>
        <begin position="12"/>
        <end position="34"/>
    </location>
</feature>